<evidence type="ECO:0000256" key="8">
    <source>
        <dbReference type="ARBA" id="ARBA00023163"/>
    </source>
</evidence>
<feature type="domain" description="HTH cro/C1-type" evidence="10">
    <location>
        <begin position="345"/>
        <end position="366"/>
    </location>
</feature>
<dbReference type="PROSITE" id="PS50943">
    <property type="entry name" value="HTH_CROC1"/>
    <property type="match status" value="1"/>
</dbReference>
<dbReference type="InterPro" id="IPR007634">
    <property type="entry name" value="RNA_pol_sigma_54_DNA-bd"/>
</dbReference>
<evidence type="ECO:0000256" key="5">
    <source>
        <dbReference type="ARBA" id="ARBA00023015"/>
    </source>
</evidence>
<dbReference type="PANTHER" id="PTHR32248">
    <property type="entry name" value="RNA POLYMERASE SIGMA-54 FACTOR"/>
    <property type="match status" value="1"/>
</dbReference>
<dbReference type="Pfam" id="PF04963">
    <property type="entry name" value="Sigma54_CBD"/>
    <property type="match status" value="1"/>
</dbReference>
<protein>
    <submittedName>
        <fullName evidence="11">RNA polymerase factor sigma-54</fullName>
    </submittedName>
</protein>
<comment type="caution">
    <text evidence="11">The sequence shown here is derived from an EMBL/GenBank/DDBJ whole genome shotgun (WGS) entry which is preliminary data.</text>
</comment>
<dbReference type="GO" id="GO:0001216">
    <property type="term" value="F:DNA-binding transcription activator activity"/>
    <property type="evidence" value="ECO:0007669"/>
    <property type="project" value="InterPro"/>
</dbReference>
<dbReference type="GO" id="GO:0016987">
    <property type="term" value="F:sigma factor activity"/>
    <property type="evidence" value="ECO:0007669"/>
    <property type="project" value="UniProtKB-KW"/>
</dbReference>
<dbReference type="InterPro" id="IPR038709">
    <property type="entry name" value="RpoN_core-bd_sf"/>
</dbReference>
<dbReference type="PIRSF" id="PIRSF000774">
    <property type="entry name" value="RpoN"/>
    <property type="match status" value="1"/>
</dbReference>
<dbReference type="GO" id="GO:0006352">
    <property type="term" value="P:DNA-templated transcription initiation"/>
    <property type="evidence" value="ECO:0007669"/>
    <property type="project" value="InterPro"/>
</dbReference>
<dbReference type="NCBIfam" id="TIGR02395">
    <property type="entry name" value="rpoN_sigma"/>
    <property type="match status" value="1"/>
</dbReference>
<keyword evidence="4" id="KW-0548">Nucleotidyltransferase</keyword>
<sequence>MMQQGLELSLKQELKLNVQLMQTMETLSLSQEELREKIKKEAETNPALIVNDSSSSYDRIANEYRQRTDRRESFSDDAPYLPDDREDTNWMEGMVGEKENLKTHLLAELGCLNIDENVKRTAETLITSLDRNGFFPASPETIVKENEKTYVEEAVKIIQHMEPDGVGAMDWRESLIIQAEAKGMRGDELSLFRKFVCCELDNARLGKFAQIAKNLRIETEEVNAFYEFLKTLTPFPGRKYGSEYEEYIIPELSIKKEDGVLKMHLNSEAFPSVEIDPEYKNLADEYKKNSTKEGKEAAQFIKNKLNAASNLISQLDIRAKTIEKTGAVLMEKQKDFFLNGPLYLKGMTMQEVADEVGVHEATISRIASSKYIDTDFGIYPIRSLFSNTVASESNENLSKNAVKEMIKQIIEENDTGKPLSDQKISDALLAKGIKTARRTVSKYRKELDIDSSFTRTK</sequence>
<comment type="similarity">
    <text evidence="1">Belongs to the sigma-54 factor family.</text>
</comment>
<keyword evidence="6" id="KW-0731">Sigma factor</keyword>
<gene>
    <name evidence="11" type="primary">rpoN</name>
    <name evidence="11" type="ORF">IAA72_07490</name>
</gene>
<dbReference type="InterPro" id="IPR001387">
    <property type="entry name" value="Cro/C1-type_HTH"/>
</dbReference>
<feature type="compositionally biased region" description="Basic and acidic residues" evidence="9">
    <location>
        <begin position="63"/>
        <end position="74"/>
    </location>
</feature>
<evidence type="ECO:0000313" key="11">
    <source>
        <dbReference type="EMBL" id="MBO8469611.1"/>
    </source>
</evidence>
<dbReference type="EMBL" id="JADIMF010000122">
    <property type="protein sequence ID" value="MBO8469611.1"/>
    <property type="molecule type" value="Genomic_DNA"/>
</dbReference>
<keyword evidence="8" id="KW-0804">Transcription</keyword>
<dbReference type="InterPro" id="IPR000394">
    <property type="entry name" value="RNA_pol_sigma_54"/>
</dbReference>
<dbReference type="GO" id="GO:0016779">
    <property type="term" value="F:nucleotidyltransferase activity"/>
    <property type="evidence" value="ECO:0007669"/>
    <property type="project" value="UniProtKB-KW"/>
</dbReference>
<dbReference type="Proteomes" id="UP000810292">
    <property type="component" value="Unassembled WGS sequence"/>
</dbReference>
<dbReference type="PRINTS" id="PR00045">
    <property type="entry name" value="SIGMA54FCT"/>
</dbReference>
<reference evidence="11" key="2">
    <citation type="journal article" date="2021" name="PeerJ">
        <title>Extensive microbial diversity within the chicken gut microbiome revealed by metagenomics and culture.</title>
        <authorList>
            <person name="Gilroy R."/>
            <person name="Ravi A."/>
            <person name="Getino M."/>
            <person name="Pursley I."/>
            <person name="Horton D.L."/>
            <person name="Alikhan N.F."/>
            <person name="Baker D."/>
            <person name="Gharbi K."/>
            <person name="Hall N."/>
            <person name="Watson M."/>
            <person name="Adriaenssens E.M."/>
            <person name="Foster-Nyarko E."/>
            <person name="Jarju S."/>
            <person name="Secka A."/>
            <person name="Antonio M."/>
            <person name="Oren A."/>
            <person name="Chaudhuri R.R."/>
            <person name="La Ragione R."/>
            <person name="Hildebrand F."/>
            <person name="Pallen M.J."/>
        </authorList>
    </citation>
    <scope>NUCLEOTIDE SEQUENCE</scope>
    <source>
        <strain evidence="11">14700</strain>
    </source>
</reference>
<dbReference type="Pfam" id="PF04552">
    <property type="entry name" value="Sigma54_DBD"/>
    <property type="match status" value="1"/>
</dbReference>
<proteinExistence type="inferred from homology"/>
<organism evidence="11 12">
    <name type="scientific">Candidatus Ornithospirochaeta stercoravium</name>
    <dbReference type="NCBI Taxonomy" id="2840897"/>
    <lineage>
        <taxon>Bacteria</taxon>
        <taxon>Pseudomonadati</taxon>
        <taxon>Spirochaetota</taxon>
        <taxon>Spirochaetia</taxon>
        <taxon>Spirochaetales</taxon>
        <taxon>Spirochaetaceae</taxon>
        <taxon>Spirochaetaceae incertae sedis</taxon>
        <taxon>Candidatus Ornithospirochaeta</taxon>
    </lineage>
</organism>
<dbReference type="InterPro" id="IPR007046">
    <property type="entry name" value="RNA_pol_sigma_54_core-bd"/>
</dbReference>
<dbReference type="PROSITE" id="PS50044">
    <property type="entry name" value="SIGMA54_3"/>
    <property type="match status" value="1"/>
</dbReference>
<evidence type="ECO:0000256" key="2">
    <source>
        <dbReference type="ARBA" id="ARBA00022478"/>
    </source>
</evidence>
<keyword evidence="2" id="KW-0240">DNA-directed RNA polymerase</keyword>
<evidence type="ECO:0000256" key="7">
    <source>
        <dbReference type="ARBA" id="ARBA00023125"/>
    </source>
</evidence>
<evidence type="ECO:0000256" key="6">
    <source>
        <dbReference type="ARBA" id="ARBA00023082"/>
    </source>
</evidence>
<dbReference type="Pfam" id="PF00309">
    <property type="entry name" value="Sigma54_AID"/>
    <property type="match status" value="1"/>
</dbReference>
<evidence type="ECO:0000256" key="1">
    <source>
        <dbReference type="ARBA" id="ARBA00008798"/>
    </source>
</evidence>
<keyword evidence="5" id="KW-0805">Transcription regulation</keyword>
<reference evidence="11" key="1">
    <citation type="submission" date="2020-10" db="EMBL/GenBank/DDBJ databases">
        <authorList>
            <person name="Gilroy R."/>
        </authorList>
    </citation>
    <scope>NUCLEOTIDE SEQUENCE</scope>
    <source>
        <strain evidence="11">14700</strain>
    </source>
</reference>
<feature type="region of interest" description="Disordered" evidence="9">
    <location>
        <begin position="63"/>
        <end position="88"/>
    </location>
</feature>
<evidence type="ECO:0000256" key="3">
    <source>
        <dbReference type="ARBA" id="ARBA00022679"/>
    </source>
</evidence>
<dbReference type="Gene3D" id="1.10.10.1330">
    <property type="entry name" value="RNA polymerase sigma-54 factor, core-binding domain"/>
    <property type="match status" value="1"/>
</dbReference>
<dbReference type="GO" id="GO:0003677">
    <property type="term" value="F:DNA binding"/>
    <property type="evidence" value="ECO:0007669"/>
    <property type="project" value="UniProtKB-KW"/>
</dbReference>
<accession>A0A9D9ICB6</accession>
<name>A0A9D9ICB6_9SPIO</name>
<dbReference type="AlphaFoldDB" id="A0A9D9ICB6"/>
<dbReference type="PANTHER" id="PTHR32248:SF4">
    <property type="entry name" value="RNA POLYMERASE SIGMA-54 FACTOR"/>
    <property type="match status" value="1"/>
</dbReference>
<dbReference type="Gene3D" id="1.10.10.60">
    <property type="entry name" value="Homeodomain-like"/>
    <property type="match status" value="1"/>
</dbReference>
<keyword evidence="7" id="KW-0238">DNA-binding</keyword>
<evidence type="ECO:0000256" key="4">
    <source>
        <dbReference type="ARBA" id="ARBA00022695"/>
    </source>
</evidence>
<evidence type="ECO:0000256" key="9">
    <source>
        <dbReference type="SAM" id="MobiDB-lite"/>
    </source>
</evidence>
<evidence type="ECO:0000313" key="12">
    <source>
        <dbReference type="Proteomes" id="UP000810292"/>
    </source>
</evidence>
<keyword evidence="3" id="KW-0808">Transferase</keyword>
<dbReference type="GO" id="GO:0000428">
    <property type="term" value="C:DNA-directed RNA polymerase complex"/>
    <property type="evidence" value="ECO:0007669"/>
    <property type="project" value="UniProtKB-KW"/>
</dbReference>
<evidence type="ECO:0000259" key="10">
    <source>
        <dbReference type="PROSITE" id="PS50943"/>
    </source>
</evidence>